<organism evidence="3 4">
    <name type="scientific">Gordonia mangrovi</name>
    <dbReference type="NCBI Taxonomy" id="2665643"/>
    <lineage>
        <taxon>Bacteria</taxon>
        <taxon>Bacillati</taxon>
        <taxon>Actinomycetota</taxon>
        <taxon>Actinomycetes</taxon>
        <taxon>Mycobacteriales</taxon>
        <taxon>Gordoniaceae</taxon>
        <taxon>Gordonia</taxon>
    </lineage>
</organism>
<keyword evidence="4" id="KW-1185">Reference proteome</keyword>
<feature type="compositionally biased region" description="Low complexity" evidence="1">
    <location>
        <begin position="180"/>
        <end position="196"/>
    </location>
</feature>
<evidence type="ECO:0000313" key="4">
    <source>
        <dbReference type="Proteomes" id="UP000475545"/>
    </source>
</evidence>
<proteinExistence type="predicted"/>
<keyword evidence="2" id="KW-1133">Transmembrane helix</keyword>
<keyword evidence="2" id="KW-0812">Transmembrane</keyword>
<dbReference type="EMBL" id="WMBR01000003">
    <property type="protein sequence ID" value="MXP22189.1"/>
    <property type="molecule type" value="Genomic_DNA"/>
</dbReference>
<comment type="caution">
    <text evidence="3">The sequence shown here is derived from an EMBL/GenBank/DDBJ whole genome shotgun (WGS) entry which is preliminary data.</text>
</comment>
<dbReference type="Proteomes" id="UP000475545">
    <property type="component" value="Unassembled WGS sequence"/>
</dbReference>
<keyword evidence="2" id="KW-0472">Membrane</keyword>
<evidence type="ECO:0000313" key="3">
    <source>
        <dbReference type="EMBL" id="MXP22189.1"/>
    </source>
</evidence>
<evidence type="ECO:0000256" key="2">
    <source>
        <dbReference type="SAM" id="Phobius"/>
    </source>
</evidence>
<dbReference type="Pfam" id="PF20381">
    <property type="entry name" value="Rv1476"/>
    <property type="match status" value="1"/>
</dbReference>
<dbReference type="InterPro" id="IPR046498">
    <property type="entry name" value="Rv1476-like"/>
</dbReference>
<sequence>MSPDAVTQLGSAPEGQQVLALPPSGLSMPSIIPEVVDMPAILADIRDDGVAAPAEQVAGLRAVVAEAAEDGQEVSFVVIERPLKFEYYRDIATDLQPDVGGTVIVLGPQSVGSASPHFSRVQQEEATDNLTLTDPPLAARQMWDQMNEPSLNWTVISVLLILVVVVGATIARLRSIRASRGAGSGDASDSNANASGTTDLSRDLP</sequence>
<feature type="region of interest" description="Disordered" evidence="1">
    <location>
        <begin position="180"/>
        <end position="205"/>
    </location>
</feature>
<accession>A0A6L7GQG6</accession>
<dbReference type="AlphaFoldDB" id="A0A6L7GQG6"/>
<reference evidence="3 4" key="1">
    <citation type="submission" date="2019-11" db="EMBL/GenBank/DDBJ databases">
        <title>Gordonia sp. nov., a novel actinobacterium isolated from mangrove soil in Hainan.</title>
        <authorList>
            <person name="Huang X."/>
            <person name="Xie Y."/>
            <person name="Chu X."/>
            <person name="Xiao K."/>
        </authorList>
    </citation>
    <scope>NUCLEOTIDE SEQUENCE [LARGE SCALE GENOMIC DNA]</scope>
    <source>
        <strain evidence="3 4">HNM0687</strain>
    </source>
</reference>
<protein>
    <submittedName>
        <fullName evidence="3">Uncharacterized protein</fullName>
    </submittedName>
</protein>
<name>A0A6L7GQG6_9ACTN</name>
<dbReference type="RefSeq" id="WP_160902370.1">
    <property type="nucleotide sequence ID" value="NZ_CP102850.1"/>
</dbReference>
<feature type="transmembrane region" description="Helical" evidence="2">
    <location>
        <begin position="151"/>
        <end position="171"/>
    </location>
</feature>
<gene>
    <name evidence="3" type="ORF">GIY30_12635</name>
</gene>
<evidence type="ECO:0000256" key="1">
    <source>
        <dbReference type="SAM" id="MobiDB-lite"/>
    </source>
</evidence>